<proteinExistence type="predicted"/>
<reference evidence="1" key="1">
    <citation type="submission" date="2021-01" db="EMBL/GenBank/DDBJ databases">
        <title>Adiantum capillus-veneris genome.</title>
        <authorList>
            <person name="Fang Y."/>
            <person name="Liao Q."/>
        </authorList>
    </citation>
    <scope>NUCLEOTIDE SEQUENCE</scope>
    <source>
        <strain evidence="1">H3</strain>
        <tissue evidence="1">Leaf</tissue>
    </source>
</reference>
<dbReference type="AlphaFoldDB" id="A0A9D4UCD8"/>
<name>A0A9D4UCD8_ADICA</name>
<accession>A0A9D4UCD8</accession>
<gene>
    <name evidence="1" type="ORF">GOP47_0020116</name>
</gene>
<evidence type="ECO:0000313" key="1">
    <source>
        <dbReference type="EMBL" id="KAI5065421.1"/>
    </source>
</evidence>
<protein>
    <submittedName>
        <fullName evidence="1">Uncharacterized protein</fullName>
    </submittedName>
</protein>
<organism evidence="1 2">
    <name type="scientific">Adiantum capillus-veneris</name>
    <name type="common">Maidenhair fern</name>
    <dbReference type="NCBI Taxonomy" id="13818"/>
    <lineage>
        <taxon>Eukaryota</taxon>
        <taxon>Viridiplantae</taxon>
        <taxon>Streptophyta</taxon>
        <taxon>Embryophyta</taxon>
        <taxon>Tracheophyta</taxon>
        <taxon>Polypodiopsida</taxon>
        <taxon>Polypodiidae</taxon>
        <taxon>Polypodiales</taxon>
        <taxon>Pteridineae</taxon>
        <taxon>Pteridaceae</taxon>
        <taxon>Vittarioideae</taxon>
        <taxon>Adiantum</taxon>
    </lineage>
</organism>
<dbReference type="EMBL" id="JABFUD020000019">
    <property type="protein sequence ID" value="KAI5065421.1"/>
    <property type="molecule type" value="Genomic_DNA"/>
</dbReference>
<dbReference type="Proteomes" id="UP000886520">
    <property type="component" value="Chromosome 19"/>
</dbReference>
<evidence type="ECO:0000313" key="2">
    <source>
        <dbReference type="Proteomes" id="UP000886520"/>
    </source>
</evidence>
<comment type="caution">
    <text evidence="1">The sequence shown here is derived from an EMBL/GenBank/DDBJ whole genome shotgun (WGS) entry which is preliminary data.</text>
</comment>
<sequence length="174" mass="19763">MSRWWSVRDWGKHVCETLKTPKSVRAWTEAWQRDWSTGTASSDLERFKGSIAKPASGPGEADGTQEHKWRQREWGRNGGQFMQRSVVGWTSISGLQATLRAKFGSWRGLRGRFILLPTYARPFMWVSCELEYNEPGIAVGPSSGNRPAISNGLWETRGENEVGCMCVWKKPSQR</sequence>
<keyword evidence="2" id="KW-1185">Reference proteome</keyword>